<feature type="region of interest" description="Disordered" evidence="3">
    <location>
        <begin position="1"/>
        <end position="71"/>
    </location>
</feature>
<dbReference type="RefSeq" id="XP_016612824.1">
    <property type="nucleotide sequence ID" value="XM_016748813.1"/>
</dbReference>
<dbReference type="CDD" id="cd00051">
    <property type="entry name" value="EFh"/>
    <property type="match status" value="2"/>
</dbReference>
<sequence>MMSQLRPPPQTFSRSRTPEPHSQGFARRRPSVAPRASVTSKASRDVTVVNFNEKPRVKASKRPGGQDVETKDGKKFHLTDEEYEYYKEAFNLFDRDGSGAIDLEELGAVMLSIGLQPTQEELLNMIEKVDEDHTGTVEFDEFLQMSHEWMIQGRLETTDQIREAFDLMDMDGNGYISAADLARVLEGLNEDKSDEEMLDMIKEFDLDGDGQVGFDEFMALITEK</sequence>
<dbReference type="SUPFAM" id="SSF47473">
    <property type="entry name" value="EF-hand"/>
    <property type="match status" value="1"/>
</dbReference>
<dbReference type="InterPro" id="IPR050230">
    <property type="entry name" value="CALM/Myosin/TropC-like"/>
</dbReference>
<organism evidence="5 6">
    <name type="scientific">Spizellomyces punctatus (strain DAOM BR117)</name>
    <dbReference type="NCBI Taxonomy" id="645134"/>
    <lineage>
        <taxon>Eukaryota</taxon>
        <taxon>Fungi</taxon>
        <taxon>Fungi incertae sedis</taxon>
        <taxon>Chytridiomycota</taxon>
        <taxon>Chytridiomycota incertae sedis</taxon>
        <taxon>Chytridiomycetes</taxon>
        <taxon>Spizellomycetales</taxon>
        <taxon>Spizellomycetaceae</taxon>
        <taxon>Spizellomyces</taxon>
    </lineage>
</organism>
<evidence type="ECO:0000313" key="6">
    <source>
        <dbReference type="Proteomes" id="UP000053201"/>
    </source>
</evidence>
<feature type="domain" description="EF-hand" evidence="4">
    <location>
        <begin position="156"/>
        <end position="191"/>
    </location>
</feature>
<reference evidence="5 6" key="1">
    <citation type="submission" date="2009-08" db="EMBL/GenBank/DDBJ databases">
        <title>The Genome Sequence of Spizellomyces punctatus strain DAOM BR117.</title>
        <authorList>
            <consortium name="The Broad Institute Genome Sequencing Platform"/>
            <person name="Russ C."/>
            <person name="Cuomo C."/>
            <person name="Shea T."/>
            <person name="Young S.K."/>
            <person name="Zeng Q."/>
            <person name="Koehrsen M."/>
            <person name="Haas B."/>
            <person name="Borodovsky M."/>
            <person name="Guigo R."/>
            <person name="Alvarado L."/>
            <person name="Berlin A."/>
            <person name="Bochicchio J."/>
            <person name="Borenstein D."/>
            <person name="Chapman S."/>
            <person name="Chen Z."/>
            <person name="Engels R."/>
            <person name="Freedman E."/>
            <person name="Gellesch M."/>
            <person name="Goldberg J."/>
            <person name="Griggs A."/>
            <person name="Gujja S."/>
            <person name="Heiman D."/>
            <person name="Hepburn T."/>
            <person name="Howarth C."/>
            <person name="Jen D."/>
            <person name="Larson L."/>
            <person name="Lewis B."/>
            <person name="Mehta T."/>
            <person name="Park D."/>
            <person name="Pearson M."/>
            <person name="Roberts A."/>
            <person name="Saif S."/>
            <person name="Shenoy N."/>
            <person name="Sisk P."/>
            <person name="Stolte C."/>
            <person name="Sykes S."/>
            <person name="Thomson T."/>
            <person name="Walk T."/>
            <person name="White J."/>
            <person name="Yandava C."/>
            <person name="Burger G."/>
            <person name="Gray M.W."/>
            <person name="Holland P.W.H."/>
            <person name="King N."/>
            <person name="Lang F.B.F."/>
            <person name="Roger A.J."/>
            <person name="Ruiz-Trillo I."/>
            <person name="Lander E."/>
            <person name="Nusbaum C."/>
        </authorList>
    </citation>
    <scope>NUCLEOTIDE SEQUENCE [LARGE SCALE GENOMIC DNA]</scope>
    <source>
        <strain evidence="5 6">DAOM BR117</strain>
    </source>
</reference>
<feature type="domain" description="EF-hand" evidence="4">
    <location>
        <begin position="117"/>
        <end position="152"/>
    </location>
</feature>
<dbReference type="InterPro" id="IPR011992">
    <property type="entry name" value="EF-hand-dom_pair"/>
</dbReference>
<dbReference type="Gene3D" id="1.10.238.10">
    <property type="entry name" value="EF-hand"/>
    <property type="match status" value="2"/>
</dbReference>
<dbReference type="SMART" id="SM00054">
    <property type="entry name" value="EFh"/>
    <property type="match status" value="4"/>
</dbReference>
<keyword evidence="6" id="KW-1185">Reference proteome</keyword>
<dbReference type="VEuPathDB" id="FungiDB:SPPG_00489"/>
<dbReference type="PANTHER" id="PTHR23048">
    <property type="entry name" value="MYOSIN LIGHT CHAIN 1, 3"/>
    <property type="match status" value="1"/>
</dbReference>
<dbReference type="AlphaFoldDB" id="A0A0L0HV60"/>
<dbReference type="PROSITE" id="PS00018">
    <property type="entry name" value="EF_HAND_1"/>
    <property type="match status" value="4"/>
</dbReference>
<feature type="compositionally biased region" description="Pro residues" evidence="3">
    <location>
        <begin position="1"/>
        <end position="10"/>
    </location>
</feature>
<accession>A0A0L0HV60</accession>
<gene>
    <name evidence="5" type="ORF">SPPG_00489</name>
</gene>
<dbReference type="GeneID" id="27684211"/>
<feature type="domain" description="EF-hand" evidence="4">
    <location>
        <begin position="81"/>
        <end position="116"/>
    </location>
</feature>
<dbReference type="GO" id="GO:0016460">
    <property type="term" value="C:myosin II complex"/>
    <property type="evidence" value="ECO:0007669"/>
    <property type="project" value="TreeGrafter"/>
</dbReference>
<keyword evidence="2" id="KW-0106">Calcium</keyword>
<evidence type="ECO:0000259" key="4">
    <source>
        <dbReference type="PROSITE" id="PS50222"/>
    </source>
</evidence>
<evidence type="ECO:0000256" key="3">
    <source>
        <dbReference type="SAM" id="MobiDB-lite"/>
    </source>
</evidence>
<dbReference type="FunFam" id="1.10.238.10:FF:000178">
    <property type="entry name" value="Calmodulin-2 A"/>
    <property type="match status" value="1"/>
</dbReference>
<dbReference type="OrthoDB" id="26525at2759"/>
<dbReference type="InterPro" id="IPR002048">
    <property type="entry name" value="EF_hand_dom"/>
</dbReference>
<dbReference type="InterPro" id="IPR018247">
    <property type="entry name" value="EF_Hand_1_Ca_BS"/>
</dbReference>
<dbReference type="Pfam" id="PF13499">
    <property type="entry name" value="EF-hand_7"/>
    <property type="match status" value="2"/>
</dbReference>
<dbReference type="GO" id="GO:0005509">
    <property type="term" value="F:calcium ion binding"/>
    <property type="evidence" value="ECO:0007669"/>
    <property type="project" value="InterPro"/>
</dbReference>
<dbReference type="OMA" id="ANTDWAH"/>
<dbReference type="EMBL" id="KQ257450">
    <property type="protein sequence ID" value="KND04785.1"/>
    <property type="molecule type" value="Genomic_DNA"/>
</dbReference>
<name>A0A0L0HV60_SPIPD</name>
<proteinExistence type="predicted"/>
<dbReference type="PANTHER" id="PTHR23048:SF0">
    <property type="entry name" value="CALMODULIN LIKE 3"/>
    <property type="match status" value="1"/>
</dbReference>
<evidence type="ECO:0000256" key="1">
    <source>
        <dbReference type="ARBA" id="ARBA00022737"/>
    </source>
</evidence>
<protein>
    <recommendedName>
        <fullName evidence="4">EF-hand domain-containing protein</fullName>
    </recommendedName>
</protein>
<dbReference type="PROSITE" id="PS50222">
    <property type="entry name" value="EF_HAND_2"/>
    <property type="match status" value="4"/>
</dbReference>
<evidence type="ECO:0000256" key="2">
    <source>
        <dbReference type="ARBA" id="ARBA00022837"/>
    </source>
</evidence>
<evidence type="ECO:0000313" key="5">
    <source>
        <dbReference type="EMBL" id="KND04785.1"/>
    </source>
</evidence>
<dbReference type="eggNOG" id="KOG0027">
    <property type="taxonomic scope" value="Eukaryota"/>
</dbReference>
<dbReference type="STRING" id="645134.A0A0L0HV60"/>
<feature type="domain" description="EF-hand" evidence="4">
    <location>
        <begin position="192"/>
        <end position="224"/>
    </location>
</feature>
<dbReference type="Proteomes" id="UP000053201">
    <property type="component" value="Unassembled WGS sequence"/>
</dbReference>
<dbReference type="InParanoid" id="A0A0L0HV60"/>
<keyword evidence="1" id="KW-0677">Repeat</keyword>